<keyword evidence="1" id="KW-0812">Transmembrane</keyword>
<keyword evidence="1" id="KW-0472">Membrane</keyword>
<proteinExistence type="predicted"/>
<dbReference type="EMBL" id="RDEX01000001">
    <property type="protein sequence ID" value="RLY94163.1"/>
    <property type="molecule type" value="Genomic_DNA"/>
</dbReference>
<accession>A0A3L9L597</accession>
<reference evidence="2 3" key="1">
    <citation type="submission" date="2018-10" db="EMBL/GenBank/DDBJ databases">
        <title>Kocuria tytonicola, new bacteria from the preen glands of American barn owls (Tyto furcata).</title>
        <authorList>
            <person name="Braun M.S."/>
            <person name="Wang E."/>
            <person name="Zimmermann S."/>
            <person name="Boutin S."/>
            <person name="Wagner H."/>
            <person name="Wink M."/>
        </authorList>
    </citation>
    <scope>NUCLEOTIDE SEQUENCE [LARGE SCALE GENOMIC DNA]</scope>
    <source>
        <strain evidence="2 3">473</strain>
    </source>
</reference>
<dbReference type="Proteomes" id="UP000277871">
    <property type="component" value="Unassembled WGS sequence"/>
</dbReference>
<protein>
    <submittedName>
        <fullName evidence="2">Uncharacterized protein</fullName>
    </submittedName>
</protein>
<comment type="caution">
    <text evidence="2">The sequence shown here is derived from an EMBL/GenBank/DDBJ whole genome shotgun (WGS) entry which is preliminary data.</text>
</comment>
<organism evidence="2 3">
    <name type="scientific">Kocuria tytonicola</name>
    <dbReference type="NCBI Taxonomy" id="2055946"/>
    <lineage>
        <taxon>Bacteria</taxon>
        <taxon>Bacillati</taxon>
        <taxon>Actinomycetota</taxon>
        <taxon>Actinomycetes</taxon>
        <taxon>Micrococcales</taxon>
        <taxon>Micrococcaceae</taxon>
        <taxon>Kocuria</taxon>
    </lineage>
</organism>
<feature type="transmembrane region" description="Helical" evidence="1">
    <location>
        <begin position="40"/>
        <end position="60"/>
    </location>
</feature>
<keyword evidence="1" id="KW-1133">Transmembrane helix</keyword>
<gene>
    <name evidence="2" type="ORF">EAE32_02780</name>
</gene>
<feature type="transmembrane region" description="Helical" evidence="1">
    <location>
        <begin position="16"/>
        <end position="34"/>
    </location>
</feature>
<evidence type="ECO:0000256" key="1">
    <source>
        <dbReference type="SAM" id="Phobius"/>
    </source>
</evidence>
<dbReference type="AlphaFoldDB" id="A0A3L9L597"/>
<evidence type="ECO:0000313" key="3">
    <source>
        <dbReference type="Proteomes" id="UP000277871"/>
    </source>
</evidence>
<name>A0A3L9L597_9MICC</name>
<evidence type="ECO:0000313" key="2">
    <source>
        <dbReference type="EMBL" id="RLY94163.1"/>
    </source>
</evidence>
<sequence>MADMAPFKNTSHTYQVGKFFIGIGAVVAVIFFVLDPRASIVSPGLALIEVGLVLLVIGWFRHPGRRR</sequence>
<keyword evidence="3" id="KW-1185">Reference proteome</keyword>